<keyword evidence="2" id="KW-1185">Reference proteome</keyword>
<dbReference type="KEGG" id="fro:AALO17_27270"/>
<dbReference type="EMBL" id="CP011391">
    <property type="protein sequence ID" value="AMK55861.1"/>
    <property type="molecule type" value="Genomic_DNA"/>
</dbReference>
<evidence type="ECO:0000313" key="2">
    <source>
        <dbReference type="Proteomes" id="UP000069771"/>
    </source>
</evidence>
<evidence type="ECO:0000313" key="1">
    <source>
        <dbReference type="EMBL" id="AMK55861.1"/>
    </source>
</evidence>
<dbReference type="Proteomes" id="UP000069771">
    <property type="component" value="Chromosome"/>
</dbReference>
<sequence>MEKWTQEQYADRLKEMKQEAHDKMWLYIEVNARDLMTDSEPGTKNLNAACKGMLASMLEGDTFVTEPKVRSRIAGTLTIRYYVDNLSPERRTWAAVNQA</sequence>
<protein>
    <submittedName>
        <fullName evidence="1">Uncharacterized protein</fullName>
    </submittedName>
</protein>
<dbReference type="PATRIC" id="fig|1702221.3.peg.2656"/>
<proteinExistence type="predicted"/>
<accession>A0A140DYY4</accession>
<dbReference type="AlphaFoldDB" id="A0A140DYY4"/>
<dbReference type="GeneID" id="78479193"/>
<gene>
    <name evidence="1" type="ORF">AALO17_27270</name>
</gene>
<reference evidence="1 2" key="1">
    <citation type="journal article" date="2016" name="Gut Pathog.">
        <title>Whole genome sequencing of "Faecalibaculum rodentium" ALO17, isolated from C57BL/6J laboratory mouse feces.</title>
        <authorList>
            <person name="Lim S."/>
            <person name="Chang D.H."/>
            <person name="Ahn S."/>
            <person name="Kim B.C."/>
        </authorList>
    </citation>
    <scope>NUCLEOTIDE SEQUENCE [LARGE SCALE GENOMIC DNA]</scope>
    <source>
        <strain evidence="1 2">Alo17</strain>
    </source>
</reference>
<dbReference type="STRING" id="1702221.AALO17_27270"/>
<dbReference type="RefSeq" id="WP_067559890.1">
    <property type="nucleotide sequence ID" value="NZ_CAJTBG010000006.1"/>
</dbReference>
<organism evidence="1 2">
    <name type="scientific">Faecalibaculum rodentium</name>
    <dbReference type="NCBI Taxonomy" id="1702221"/>
    <lineage>
        <taxon>Bacteria</taxon>
        <taxon>Bacillati</taxon>
        <taxon>Bacillota</taxon>
        <taxon>Erysipelotrichia</taxon>
        <taxon>Erysipelotrichales</taxon>
        <taxon>Erysipelotrichaceae</taxon>
        <taxon>Faecalibaculum</taxon>
    </lineage>
</organism>
<name>A0A140DYY4_9FIRM</name>
<dbReference type="OrthoDB" id="1644529at2"/>